<dbReference type="PANTHER" id="PTHR42998">
    <property type="entry name" value="TYPE I RESTRICTION ENZYME HINDVIIP M PROTEIN-RELATED"/>
    <property type="match status" value="1"/>
</dbReference>
<evidence type="ECO:0000259" key="8">
    <source>
        <dbReference type="Pfam" id="PF02384"/>
    </source>
</evidence>
<dbReference type="InterPro" id="IPR003356">
    <property type="entry name" value="DNA_methylase_A-5"/>
</dbReference>
<dbReference type="InterPro" id="IPR029063">
    <property type="entry name" value="SAM-dependent_MTases_sf"/>
</dbReference>
<comment type="catalytic activity">
    <reaction evidence="7">
        <text>a 2'-deoxyadenosine in DNA + S-adenosyl-L-methionine = an N(6)-methyl-2'-deoxyadenosine in DNA + S-adenosyl-L-homocysteine + H(+)</text>
        <dbReference type="Rhea" id="RHEA:15197"/>
        <dbReference type="Rhea" id="RHEA-COMP:12418"/>
        <dbReference type="Rhea" id="RHEA-COMP:12419"/>
        <dbReference type="ChEBI" id="CHEBI:15378"/>
        <dbReference type="ChEBI" id="CHEBI:57856"/>
        <dbReference type="ChEBI" id="CHEBI:59789"/>
        <dbReference type="ChEBI" id="CHEBI:90615"/>
        <dbReference type="ChEBI" id="CHEBI:90616"/>
        <dbReference type="EC" id="2.1.1.72"/>
    </reaction>
</comment>
<evidence type="ECO:0000256" key="6">
    <source>
        <dbReference type="ARBA" id="ARBA00022747"/>
    </source>
</evidence>
<evidence type="ECO:0000256" key="2">
    <source>
        <dbReference type="ARBA" id="ARBA00011900"/>
    </source>
</evidence>
<evidence type="ECO:0000256" key="4">
    <source>
        <dbReference type="ARBA" id="ARBA00022679"/>
    </source>
</evidence>
<evidence type="ECO:0000259" key="9">
    <source>
        <dbReference type="Pfam" id="PF12161"/>
    </source>
</evidence>
<dbReference type="InterPro" id="IPR038333">
    <property type="entry name" value="T1MK-like_N_sf"/>
</dbReference>
<dbReference type="GO" id="GO:0008170">
    <property type="term" value="F:N-methyltransferase activity"/>
    <property type="evidence" value="ECO:0007669"/>
    <property type="project" value="InterPro"/>
</dbReference>
<accession>V9M5N1</accession>
<keyword evidence="10" id="KW-0614">Plasmid</keyword>
<name>V9M5N1_9GAMM</name>
<feature type="domain" description="DNA methylase adenine-specific" evidence="8">
    <location>
        <begin position="161"/>
        <end position="482"/>
    </location>
</feature>
<keyword evidence="3" id="KW-0489">Methyltransferase</keyword>
<dbReference type="REBASE" id="77181">
    <property type="entry name" value="M.AspM131ORFBP"/>
</dbReference>
<dbReference type="Gene3D" id="1.20.1260.30">
    <property type="match status" value="1"/>
</dbReference>
<evidence type="ECO:0000313" key="10">
    <source>
        <dbReference type="EMBL" id="AGC70657.1"/>
    </source>
</evidence>
<comment type="similarity">
    <text evidence="1">Belongs to the N(4)/N(6)-methyltransferase family.</text>
</comment>
<reference evidence="10" key="1">
    <citation type="submission" date="2012-05" db="EMBL/GenBank/DDBJ databases">
        <title>Sequencing and Analysis of an oxa-58 oxacillinase-encoding plasmid from Acinetobacter spp.</title>
        <authorList>
            <person name="Peng S.-M."/>
            <person name="Liao T.-L."/>
            <person name="Lin A.-C."/>
            <person name="Huang T.-W."/>
            <person name="Lauderdale T.-L."/>
            <person name="Chen Y.-T."/>
        </authorList>
    </citation>
    <scope>NUCLEOTIDE SEQUENCE</scope>
    <source>
        <strain evidence="10">M131</strain>
        <plasmid evidence="10">pM131-2</plasmid>
    </source>
</reference>
<dbReference type="InterPro" id="IPR022749">
    <property type="entry name" value="D12N6_MeTrfase_N"/>
</dbReference>
<feature type="domain" description="N6 adenine-specific DNA methyltransferase N-terminal" evidence="9">
    <location>
        <begin position="19"/>
        <end position="149"/>
    </location>
</feature>
<dbReference type="EC" id="2.1.1.72" evidence="2"/>
<keyword evidence="5" id="KW-0949">S-adenosyl-L-methionine</keyword>
<keyword evidence="4" id="KW-0808">Transferase</keyword>
<dbReference type="GO" id="GO:0032259">
    <property type="term" value="P:methylation"/>
    <property type="evidence" value="ECO:0007669"/>
    <property type="project" value="UniProtKB-KW"/>
</dbReference>
<evidence type="ECO:0000256" key="7">
    <source>
        <dbReference type="ARBA" id="ARBA00047942"/>
    </source>
</evidence>
<evidence type="ECO:0000256" key="3">
    <source>
        <dbReference type="ARBA" id="ARBA00022603"/>
    </source>
</evidence>
<dbReference type="Gene3D" id="3.40.50.150">
    <property type="entry name" value="Vaccinia Virus protein VP39"/>
    <property type="match status" value="1"/>
</dbReference>
<dbReference type="GO" id="GO:0003677">
    <property type="term" value="F:DNA binding"/>
    <property type="evidence" value="ECO:0007669"/>
    <property type="project" value="InterPro"/>
</dbReference>
<geneLocation type="plasmid" evidence="10">
    <name>pM131-2</name>
</geneLocation>
<dbReference type="Pfam" id="PF02384">
    <property type="entry name" value="N6_Mtase"/>
    <property type="match status" value="1"/>
</dbReference>
<keyword evidence="6" id="KW-0680">Restriction system</keyword>
<dbReference type="PANTHER" id="PTHR42998:SF1">
    <property type="entry name" value="TYPE I RESTRICTION ENZYME HINDI METHYLASE SUBUNIT"/>
    <property type="match status" value="1"/>
</dbReference>
<dbReference type="SUPFAM" id="SSF53335">
    <property type="entry name" value="S-adenosyl-L-methionine-dependent methyltransferases"/>
    <property type="match status" value="1"/>
</dbReference>
<dbReference type="GO" id="GO:0009007">
    <property type="term" value="F:site-specific DNA-methyltransferase (adenine-specific) activity"/>
    <property type="evidence" value="ECO:0007669"/>
    <property type="project" value="UniProtKB-EC"/>
</dbReference>
<dbReference type="InterPro" id="IPR052916">
    <property type="entry name" value="Type-I_RE_MTase_Subunit"/>
</dbReference>
<dbReference type="InterPro" id="IPR002052">
    <property type="entry name" value="DNA_methylase_N6_adenine_CS"/>
</dbReference>
<dbReference type="PROSITE" id="PS00092">
    <property type="entry name" value="N6_MTASE"/>
    <property type="match status" value="1"/>
</dbReference>
<sequence>MQVDFMARAPKQTKQEPLEVVLWKTADKLRKNIDAAEYKHVVLGLIFLKYISDTFEAHYNLLVEGEGEFAGADPEDRDEYTAYNVFFVPENARWSFLLNQAKQPNIGKLVDEAMEAIENDNPQLKGVLPKVYARQNLDPTSLGELIDLIGNIALGDAKSRSADVLGHVFEYFLGEFALAEGKQGGQFYTPKSIVSLLVEMLEPYKGRVFDPCCGSGGMFVQSEKFVESHQGLVDDISIYGQESNQTTWRLAKMNLAIRGINSEHVKWNSEGSFLNDAHKDLKADYIIANPPFNVSDWSGDLLKEDARWSLGVPPAGNANFAWMQHFLYHMSPKGQAGVVLAKGALTSKTSGEGEIRKALVSEANVIDCIVNLPAKLFLNTQIPAALWFMRRDRVGSTKYKDRSNEILFIDARNLGHLINRRTKVLSDEDIKLITDTYHNWRNKDGEYEDVAGFCASVPLEKVAELDYVLTPGRYVGLADDEDEFDFKERFTSLKAEFEAQLVEEAKLNQAIAENLAKVIV</sequence>
<dbReference type="GO" id="GO:0009307">
    <property type="term" value="P:DNA restriction-modification system"/>
    <property type="evidence" value="ECO:0007669"/>
    <property type="project" value="UniProtKB-KW"/>
</dbReference>
<dbReference type="EMBL" id="JX101647">
    <property type="protein sequence ID" value="AGC70657.1"/>
    <property type="molecule type" value="Genomic_DNA"/>
</dbReference>
<dbReference type="AlphaFoldDB" id="V9M5N1"/>
<dbReference type="PRINTS" id="PR00507">
    <property type="entry name" value="N12N6MTFRASE"/>
</dbReference>
<proteinExistence type="inferred from homology"/>
<organism evidence="10">
    <name type="scientific">Acinetobacter sp. M131</name>
    <dbReference type="NCBI Taxonomy" id="1280052"/>
    <lineage>
        <taxon>Bacteria</taxon>
        <taxon>Pseudomonadati</taxon>
        <taxon>Pseudomonadota</taxon>
        <taxon>Gammaproteobacteria</taxon>
        <taxon>Moraxellales</taxon>
        <taxon>Moraxellaceae</taxon>
        <taxon>Acinetobacter</taxon>
    </lineage>
</organism>
<evidence type="ECO:0000256" key="5">
    <source>
        <dbReference type="ARBA" id="ARBA00022691"/>
    </source>
</evidence>
<protein>
    <recommendedName>
        <fullName evidence="2">site-specific DNA-methyltransferase (adenine-specific)</fullName>
        <ecNumber evidence="2">2.1.1.72</ecNumber>
    </recommendedName>
</protein>
<dbReference type="Pfam" id="PF12161">
    <property type="entry name" value="HsdM_N"/>
    <property type="match status" value="1"/>
</dbReference>
<evidence type="ECO:0000256" key="1">
    <source>
        <dbReference type="ARBA" id="ARBA00006594"/>
    </source>
</evidence>